<gene>
    <name evidence="2" type="ORF">FB45DRAFT_842168</name>
</gene>
<reference evidence="2" key="1">
    <citation type="submission" date="2023-03" db="EMBL/GenBank/DDBJ databases">
        <title>Massive genome expansion in bonnet fungi (Mycena s.s.) driven by repeated elements and novel gene families across ecological guilds.</title>
        <authorList>
            <consortium name="Lawrence Berkeley National Laboratory"/>
            <person name="Harder C.B."/>
            <person name="Miyauchi S."/>
            <person name="Viragh M."/>
            <person name="Kuo A."/>
            <person name="Thoen E."/>
            <person name="Andreopoulos B."/>
            <person name="Lu D."/>
            <person name="Skrede I."/>
            <person name="Drula E."/>
            <person name="Henrissat B."/>
            <person name="Morin E."/>
            <person name="Kohler A."/>
            <person name="Barry K."/>
            <person name="LaButti K."/>
            <person name="Morin E."/>
            <person name="Salamov A."/>
            <person name="Lipzen A."/>
            <person name="Mereny Z."/>
            <person name="Hegedus B."/>
            <person name="Baldrian P."/>
            <person name="Stursova M."/>
            <person name="Weitz H."/>
            <person name="Taylor A."/>
            <person name="Grigoriev I.V."/>
            <person name="Nagy L.G."/>
            <person name="Martin F."/>
            <person name="Kauserud H."/>
        </authorList>
    </citation>
    <scope>NUCLEOTIDE SEQUENCE</scope>
    <source>
        <strain evidence="2">9284</strain>
    </source>
</reference>
<keyword evidence="1" id="KW-0732">Signal</keyword>
<organism evidence="2 3">
    <name type="scientific">Roridomyces roridus</name>
    <dbReference type="NCBI Taxonomy" id="1738132"/>
    <lineage>
        <taxon>Eukaryota</taxon>
        <taxon>Fungi</taxon>
        <taxon>Dikarya</taxon>
        <taxon>Basidiomycota</taxon>
        <taxon>Agaricomycotina</taxon>
        <taxon>Agaricomycetes</taxon>
        <taxon>Agaricomycetidae</taxon>
        <taxon>Agaricales</taxon>
        <taxon>Marasmiineae</taxon>
        <taxon>Mycenaceae</taxon>
        <taxon>Roridomyces</taxon>
    </lineage>
</organism>
<dbReference type="InterPro" id="IPR038921">
    <property type="entry name" value="YOR389W-like"/>
</dbReference>
<name>A0AAD7B9T0_9AGAR</name>
<feature type="chain" id="PRO_5042176235" evidence="1">
    <location>
        <begin position="19"/>
        <end position="552"/>
    </location>
</feature>
<proteinExistence type="predicted"/>
<evidence type="ECO:0000313" key="2">
    <source>
        <dbReference type="EMBL" id="KAJ7614928.1"/>
    </source>
</evidence>
<evidence type="ECO:0000256" key="1">
    <source>
        <dbReference type="SAM" id="SignalP"/>
    </source>
</evidence>
<dbReference type="PANTHER" id="PTHR35204">
    <property type="entry name" value="YALI0A21131P"/>
    <property type="match status" value="1"/>
</dbReference>
<sequence>MLPIQTLPAVFAATLVSGLSTSSQIPLQYAPKIDGAWENLGLKPSPNDTAPLIFDTVNSLLQHWPNTRYRNGHTVVPGTIPIGTLLYHGRADSSLPDAPDWTAVDPEHSFPFCGSPGLLNGNASAPGCWHLTIAVTRPLKVLYFDGSSAVNMKFGTLDSQDLLLWGEVRPDMWLAERKRIDGLCAWGKQLGVDAYVRMEMDFEVMLCDFHSGVKLVSADYLTGWWPSRMPPPAFDLSAPPPASIPEDLRRIMEIVSLETVRGGSWHNRYPGDTRISLDLSKLVSFYDTELVPSLIPHRTQTERWDHRLQNISTEDVEAVTARVRAVLSDEESESVGSGVDWKTLYRVVVDRYADRLELLQHLLHTLPPSTEIEQHARTVQMQLRIMLAVYIPAGLRPSENEGDSTWAAPVWRACATRHTAPIHELLSLIPSERTLLNALDGTQREICRVVVGMWERGVRAGLDMLFPSESPVALDPGVILRKWKRDADALVTWLDWSVWVKCLPACGPEEMCYLPTWPYFFRRLDDSEDDPEFSWKRPQPRCVRQVAPYERL</sequence>
<accession>A0AAD7B9T0</accession>
<protein>
    <submittedName>
        <fullName evidence="2">Uncharacterized protein</fullName>
    </submittedName>
</protein>
<keyword evidence="3" id="KW-1185">Reference proteome</keyword>
<evidence type="ECO:0000313" key="3">
    <source>
        <dbReference type="Proteomes" id="UP001221142"/>
    </source>
</evidence>
<feature type="signal peptide" evidence="1">
    <location>
        <begin position="1"/>
        <end position="18"/>
    </location>
</feature>
<dbReference type="EMBL" id="JARKIF010000025">
    <property type="protein sequence ID" value="KAJ7614928.1"/>
    <property type="molecule type" value="Genomic_DNA"/>
</dbReference>
<dbReference type="AlphaFoldDB" id="A0AAD7B9T0"/>
<dbReference type="Proteomes" id="UP001221142">
    <property type="component" value="Unassembled WGS sequence"/>
</dbReference>
<comment type="caution">
    <text evidence="2">The sequence shown here is derived from an EMBL/GenBank/DDBJ whole genome shotgun (WGS) entry which is preliminary data.</text>
</comment>
<dbReference type="PANTHER" id="PTHR35204:SF1">
    <property type="entry name" value="ENTEROTOXIN"/>
    <property type="match status" value="1"/>
</dbReference>